<protein>
    <submittedName>
        <fullName evidence="1">Uncharacterized protein</fullName>
    </submittedName>
</protein>
<accession>A0A542SNT3</accession>
<comment type="caution">
    <text evidence="1">The sequence shown here is derived from an EMBL/GenBank/DDBJ whole genome shotgun (WGS) entry which is preliminary data.</text>
</comment>
<gene>
    <name evidence="1" type="ORF">FB389_0957</name>
</gene>
<dbReference type="AlphaFoldDB" id="A0A542SNT3"/>
<dbReference type="EMBL" id="VFNV01000001">
    <property type="protein sequence ID" value="TQK76294.1"/>
    <property type="molecule type" value="Genomic_DNA"/>
</dbReference>
<dbReference type="RefSeq" id="WP_142111597.1">
    <property type="nucleotide sequence ID" value="NZ_BAAATB010000002.1"/>
</dbReference>
<evidence type="ECO:0000313" key="1">
    <source>
        <dbReference type="EMBL" id="TQK76294.1"/>
    </source>
</evidence>
<dbReference type="Proteomes" id="UP000316181">
    <property type="component" value="Unassembled WGS sequence"/>
</dbReference>
<proteinExistence type="predicted"/>
<name>A0A542SNT3_9MICO</name>
<evidence type="ECO:0000313" key="2">
    <source>
        <dbReference type="Proteomes" id="UP000316181"/>
    </source>
</evidence>
<organism evidence="1 2">
    <name type="scientific">Rarobacter incanus</name>
    <dbReference type="NCBI Taxonomy" id="153494"/>
    <lineage>
        <taxon>Bacteria</taxon>
        <taxon>Bacillati</taxon>
        <taxon>Actinomycetota</taxon>
        <taxon>Actinomycetes</taxon>
        <taxon>Micrococcales</taxon>
        <taxon>Rarobacteraceae</taxon>
        <taxon>Rarobacter</taxon>
    </lineage>
</organism>
<keyword evidence="2" id="KW-1185">Reference proteome</keyword>
<dbReference type="OrthoDB" id="3217513at2"/>
<reference evidence="1 2" key="1">
    <citation type="submission" date="2019-06" db="EMBL/GenBank/DDBJ databases">
        <title>Sequencing the genomes of 1000 actinobacteria strains.</title>
        <authorList>
            <person name="Klenk H.-P."/>
        </authorList>
    </citation>
    <scope>NUCLEOTIDE SEQUENCE [LARGE SCALE GENOMIC DNA]</scope>
    <source>
        <strain evidence="1 2">DSM 10596</strain>
    </source>
</reference>
<sequence length="129" mass="14321">MAYNPPFKTIINEAAEGKNAKREHSTSSDVACSRKDVWVDVGGLKLSVWSRIERLSLAWEQARTATVTEDGLPLFTELDFVTNPRRRARTPLTTQEVDPIRTALLDCANVALTTDQFQDSQTVAGRKAS</sequence>